<feature type="compositionally biased region" description="Basic and acidic residues" evidence="1">
    <location>
        <begin position="1"/>
        <end position="27"/>
    </location>
</feature>
<dbReference type="AlphaFoldDB" id="A0AAV5VKQ1"/>
<dbReference type="EMBL" id="BTSY01000003">
    <property type="protein sequence ID" value="GMT19991.1"/>
    <property type="molecule type" value="Genomic_DNA"/>
</dbReference>
<comment type="caution">
    <text evidence="2">The sequence shown here is derived from an EMBL/GenBank/DDBJ whole genome shotgun (WGS) entry which is preliminary data.</text>
</comment>
<feature type="region of interest" description="Disordered" evidence="1">
    <location>
        <begin position="1"/>
        <end position="58"/>
    </location>
</feature>
<protein>
    <submittedName>
        <fullName evidence="2">Uncharacterized protein</fullName>
    </submittedName>
</protein>
<reference evidence="2" key="1">
    <citation type="submission" date="2023-10" db="EMBL/GenBank/DDBJ databases">
        <title>Genome assembly of Pristionchus species.</title>
        <authorList>
            <person name="Yoshida K."/>
            <person name="Sommer R.J."/>
        </authorList>
    </citation>
    <scope>NUCLEOTIDE SEQUENCE</scope>
    <source>
        <strain evidence="2">RS5133</strain>
    </source>
</reference>
<organism evidence="2 3">
    <name type="scientific">Pristionchus fissidentatus</name>
    <dbReference type="NCBI Taxonomy" id="1538716"/>
    <lineage>
        <taxon>Eukaryota</taxon>
        <taxon>Metazoa</taxon>
        <taxon>Ecdysozoa</taxon>
        <taxon>Nematoda</taxon>
        <taxon>Chromadorea</taxon>
        <taxon>Rhabditida</taxon>
        <taxon>Rhabditina</taxon>
        <taxon>Diplogasteromorpha</taxon>
        <taxon>Diplogasteroidea</taxon>
        <taxon>Neodiplogasteridae</taxon>
        <taxon>Pristionchus</taxon>
    </lineage>
</organism>
<name>A0AAV5VKQ1_9BILA</name>
<sequence>QEKAVRAVNQRSERPVNIARERRDKSEPQLVIPEKNKEETTSVGKSEEEKKEKDNGQVRVIFGLSALSEEESAFLS</sequence>
<evidence type="ECO:0000313" key="2">
    <source>
        <dbReference type="EMBL" id="GMT19991.1"/>
    </source>
</evidence>
<gene>
    <name evidence="2" type="ORF">PFISCL1PPCAC_11288</name>
</gene>
<feature type="compositionally biased region" description="Basic and acidic residues" evidence="1">
    <location>
        <begin position="34"/>
        <end position="56"/>
    </location>
</feature>
<accession>A0AAV5VKQ1</accession>
<proteinExistence type="predicted"/>
<evidence type="ECO:0000313" key="3">
    <source>
        <dbReference type="Proteomes" id="UP001432322"/>
    </source>
</evidence>
<feature type="non-terminal residue" evidence="2">
    <location>
        <position position="1"/>
    </location>
</feature>
<dbReference type="Proteomes" id="UP001432322">
    <property type="component" value="Unassembled WGS sequence"/>
</dbReference>
<evidence type="ECO:0000256" key="1">
    <source>
        <dbReference type="SAM" id="MobiDB-lite"/>
    </source>
</evidence>
<keyword evidence="3" id="KW-1185">Reference proteome</keyword>